<evidence type="ECO:0000256" key="2">
    <source>
        <dbReference type="SAM" id="Phobius"/>
    </source>
</evidence>
<accession>A0A5E4N699</accession>
<keyword evidence="2" id="KW-0472">Membrane</keyword>
<evidence type="ECO:0000256" key="1">
    <source>
        <dbReference type="SAM" id="MobiDB-lite"/>
    </source>
</evidence>
<feature type="transmembrane region" description="Helical" evidence="2">
    <location>
        <begin position="427"/>
        <end position="448"/>
    </location>
</feature>
<feature type="compositionally biased region" description="Low complexity" evidence="1">
    <location>
        <begin position="659"/>
        <end position="672"/>
    </location>
</feature>
<reference evidence="3 4" key="1">
    <citation type="submission" date="2019-08" db="EMBL/GenBank/DDBJ databases">
        <authorList>
            <person name="Alioto T."/>
            <person name="Alioto T."/>
            <person name="Gomez Garrido J."/>
        </authorList>
    </citation>
    <scope>NUCLEOTIDE SEQUENCE [LARGE SCALE GENOMIC DNA]</scope>
</reference>
<dbReference type="AlphaFoldDB" id="A0A5E4N699"/>
<evidence type="ECO:0000313" key="4">
    <source>
        <dbReference type="Proteomes" id="UP000325440"/>
    </source>
</evidence>
<dbReference type="GO" id="GO:0005783">
    <property type="term" value="C:endoplasmic reticulum"/>
    <property type="evidence" value="ECO:0007669"/>
    <property type="project" value="TreeGrafter"/>
</dbReference>
<dbReference type="PANTHER" id="PTHR21650">
    <property type="entry name" value="MEMBRALIN/KINETOCHORE PROTEIN NUF2"/>
    <property type="match status" value="1"/>
</dbReference>
<feature type="transmembrane region" description="Helical" evidence="2">
    <location>
        <begin position="455"/>
        <end position="472"/>
    </location>
</feature>
<dbReference type="Pfam" id="PF09746">
    <property type="entry name" value="Membralin"/>
    <property type="match status" value="1"/>
</dbReference>
<feature type="transmembrane region" description="Helical" evidence="2">
    <location>
        <begin position="49"/>
        <end position="66"/>
    </location>
</feature>
<feature type="transmembrane region" description="Helical" evidence="2">
    <location>
        <begin position="72"/>
        <end position="91"/>
    </location>
</feature>
<dbReference type="Proteomes" id="UP000325440">
    <property type="component" value="Unassembled WGS sequence"/>
</dbReference>
<dbReference type="GO" id="GO:0034976">
    <property type="term" value="P:response to endoplasmic reticulum stress"/>
    <property type="evidence" value="ECO:0007669"/>
    <property type="project" value="TreeGrafter"/>
</dbReference>
<dbReference type="EMBL" id="CABPRJ010001895">
    <property type="protein sequence ID" value="VVC39456.1"/>
    <property type="molecule type" value="Genomic_DNA"/>
</dbReference>
<dbReference type="OrthoDB" id="6779347at2759"/>
<dbReference type="InterPro" id="IPR019144">
    <property type="entry name" value="Membralin"/>
</dbReference>
<feature type="region of interest" description="Disordered" evidence="1">
    <location>
        <begin position="560"/>
        <end position="596"/>
    </location>
</feature>
<keyword evidence="2" id="KW-1133">Transmembrane helix</keyword>
<feature type="compositionally biased region" description="Gly residues" evidence="1">
    <location>
        <begin position="565"/>
        <end position="580"/>
    </location>
</feature>
<dbReference type="GO" id="GO:1904294">
    <property type="term" value="P:positive regulation of ERAD pathway"/>
    <property type="evidence" value="ECO:0007669"/>
    <property type="project" value="TreeGrafter"/>
</dbReference>
<name>A0A5E4N699_9HEMI</name>
<proteinExistence type="predicted"/>
<protein>
    <submittedName>
        <fullName evidence="3">Membralin</fullName>
    </submittedName>
</protein>
<feature type="transmembrane region" description="Helical" evidence="2">
    <location>
        <begin position="388"/>
        <end position="407"/>
    </location>
</feature>
<gene>
    <name evidence="3" type="ORF">CINCED_3A009144</name>
</gene>
<keyword evidence="2" id="KW-0812">Transmembrane</keyword>
<evidence type="ECO:0000313" key="3">
    <source>
        <dbReference type="EMBL" id="VVC39456.1"/>
    </source>
</evidence>
<organism evidence="3 4">
    <name type="scientific">Cinara cedri</name>
    <dbReference type="NCBI Taxonomy" id="506608"/>
    <lineage>
        <taxon>Eukaryota</taxon>
        <taxon>Metazoa</taxon>
        <taxon>Ecdysozoa</taxon>
        <taxon>Arthropoda</taxon>
        <taxon>Hexapoda</taxon>
        <taxon>Insecta</taxon>
        <taxon>Pterygota</taxon>
        <taxon>Neoptera</taxon>
        <taxon>Paraneoptera</taxon>
        <taxon>Hemiptera</taxon>
        <taxon>Sternorrhyncha</taxon>
        <taxon>Aphidomorpha</taxon>
        <taxon>Aphidoidea</taxon>
        <taxon>Aphididae</taxon>
        <taxon>Lachninae</taxon>
        <taxon>Cinara</taxon>
    </lineage>
</organism>
<dbReference type="PANTHER" id="PTHR21650:SF4">
    <property type="entry name" value="MEMBRALIN"/>
    <property type="match status" value="1"/>
</dbReference>
<feature type="compositionally biased region" description="Basic and acidic residues" evidence="1">
    <location>
        <begin position="581"/>
        <end position="596"/>
    </location>
</feature>
<feature type="region of interest" description="Disordered" evidence="1">
    <location>
        <begin position="629"/>
        <end position="672"/>
    </location>
</feature>
<sequence>MAANDIRDDLVVLPPTTLDLRSPGANMNNNNNNNNNMNNNQAFNVRDRLFYALFFKATLAYARIVPSWTRRLVEFICLLKAVLSFFILVYVHMNFSRNPANCLQHVKDVWPRDGILRVEIIRSHQRAYAEQTGTLSDLFTVEHSYEREYSLRQLEENDEIFSLILNPFSKFNNPGKNEASPDTDQTNKEFIGSKYQEDEKVDYVTAHSIHVFNYLSNHVNIKDGNRKVFLNATTSKLSYEISNEYSYIGDSTQTQPVKYANSSIGNLSVNSLVPSLNKPLPINDKNKGVFYESYIVEYALEYGFLRLSPGARTRLKIPVMLVALEPSHHKCFGDNIGQFFLEYLLGYDDILMSSVKSLAETEQNKGYLRNVITGEHYRFVSIWMARSSYIASFFIMVVFTVSISMLLRYSHHQIFVFIVDLLQLLDFHGSLSFPAAPLLTVILALVGMEAIMSEFFNDTTTAFYIILIVWVADQYDTLCSHCPLTKKHWLRFFYLYHFSFYAYHYRFNGQYSNLALICSWLFIQHSMIYFYHHYELPFVVQQSQLQQVLLQRNQEQHRHNFDTHGNGGGFGGRGGRGAAGGDDRRGTDATGPAERRAYPRVIGQQFSIMNGLQQLGRLRATLMRRRRVRPFNAPQPPQVPGDDISDGSDSSRVPDDVVPDVADLGDVSDVQQ</sequence>
<keyword evidence="4" id="KW-1185">Reference proteome</keyword>